<dbReference type="GO" id="GO:0004519">
    <property type="term" value="F:endonuclease activity"/>
    <property type="evidence" value="ECO:0007669"/>
    <property type="project" value="UniProtKB-KW"/>
</dbReference>
<dbReference type="GO" id="GO:0003677">
    <property type="term" value="F:DNA binding"/>
    <property type="evidence" value="ECO:0007669"/>
    <property type="project" value="InterPro"/>
</dbReference>
<evidence type="ECO:0000256" key="1">
    <source>
        <dbReference type="ARBA" id="ARBA00022722"/>
    </source>
</evidence>
<gene>
    <name evidence="4" type="ORF">DXB93_09975</name>
</gene>
<dbReference type="GO" id="GO:0016787">
    <property type="term" value="F:hydrolase activity"/>
    <property type="evidence" value="ECO:0007669"/>
    <property type="project" value="UniProtKB-KW"/>
</dbReference>
<dbReference type="SUPFAM" id="SSF52980">
    <property type="entry name" value="Restriction endonuclease-like"/>
    <property type="match status" value="1"/>
</dbReference>
<evidence type="ECO:0000313" key="4">
    <source>
        <dbReference type="EMBL" id="RGD84781.1"/>
    </source>
</evidence>
<dbReference type="InterPro" id="IPR037057">
    <property type="entry name" value="DNA_rep_MutH/T2_RE_sf"/>
</dbReference>
<dbReference type="AlphaFoldDB" id="A0A3E3ECF1"/>
<accession>A0A3E3ECF1</accession>
<keyword evidence="2" id="KW-0255">Endonuclease</keyword>
<evidence type="ECO:0000313" key="5">
    <source>
        <dbReference type="Proteomes" id="UP000261032"/>
    </source>
</evidence>
<protein>
    <submittedName>
        <fullName evidence="4">Uncharacterized protein</fullName>
    </submittedName>
</protein>
<comment type="caution">
    <text evidence="4">The sequence shown here is derived from an EMBL/GenBank/DDBJ whole genome shotgun (WGS) entry which is preliminary data.</text>
</comment>
<reference evidence="4 5" key="1">
    <citation type="submission" date="2018-08" db="EMBL/GenBank/DDBJ databases">
        <title>A genome reference for cultivated species of the human gut microbiota.</title>
        <authorList>
            <person name="Zou Y."/>
            <person name="Xue W."/>
            <person name="Luo G."/>
        </authorList>
    </citation>
    <scope>NUCLEOTIDE SEQUENCE [LARGE SCALE GENOMIC DNA]</scope>
    <source>
        <strain evidence="4 5">OM06-4</strain>
    </source>
</reference>
<proteinExistence type="predicted"/>
<organism evidence="4 5">
    <name type="scientific">Thomasclavelia ramosa</name>
    <dbReference type="NCBI Taxonomy" id="1547"/>
    <lineage>
        <taxon>Bacteria</taxon>
        <taxon>Bacillati</taxon>
        <taxon>Bacillota</taxon>
        <taxon>Erysipelotrichia</taxon>
        <taxon>Erysipelotrichales</taxon>
        <taxon>Coprobacillaceae</taxon>
        <taxon>Thomasclavelia</taxon>
    </lineage>
</organism>
<evidence type="ECO:0000256" key="3">
    <source>
        <dbReference type="ARBA" id="ARBA00022801"/>
    </source>
</evidence>
<dbReference type="InterPro" id="IPR011335">
    <property type="entry name" value="Restrct_endonuc-II-like"/>
</dbReference>
<keyword evidence="3" id="KW-0378">Hydrolase</keyword>
<sequence>MNKSFPIFVVEVNDKNVIINIKYFSSFSFKKFNDDAKKVYDKTLEAFDKGDELLFPKSSEGLSFHVRPKAANSNDTFEFSNGNQITKRTFWANKSTVEGLIKNYNIN</sequence>
<name>A0A3E3ECF1_9FIRM</name>
<dbReference type="Proteomes" id="UP000261032">
    <property type="component" value="Unassembled WGS sequence"/>
</dbReference>
<evidence type="ECO:0000256" key="2">
    <source>
        <dbReference type="ARBA" id="ARBA00022759"/>
    </source>
</evidence>
<dbReference type="Gene3D" id="3.40.600.10">
    <property type="entry name" value="DNA mismatch repair MutH/Restriction endonuclease, type II"/>
    <property type="match status" value="1"/>
</dbReference>
<keyword evidence="1" id="KW-0540">Nuclease</keyword>
<dbReference type="EMBL" id="QUSL01000014">
    <property type="protein sequence ID" value="RGD84781.1"/>
    <property type="molecule type" value="Genomic_DNA"/>
</dbReference>